<keyword evidence="10" id="KW-1185">Reference proteome</keyword>
<dbReference type="SUPFAM" id="SSF69572">
    <property type="entry name" value="Activating enzymes of the ubiquitin-like proteins"/>
    <property type="match status" value="1"/>
</dbReference>
<proteinExistence type="inferred from homology"/>
<dbReference type="InterPro" id="IPR035985">
    <property type="entry name" value="Ubiquitin-activating_enz"/>
</dbReference>
<evidence type="ECO:0000256" key="6">
    <source>
        <dbReference type="ARBA" id="ARBA00026003"/>
    </source>
</evidence>
<dbReference type="Pfam" id="PF00899">
    <property type="entry name" value="ThiF"/>
    <property type="match status" value="1"/>
</dbReference>
<gene>
    <name evidence="11 12" type="primary">LOC106465202</name>
</gene>
<dbReference type="RefSeq" id="XP_022248766.1">
    <property type="nucleotide sequence ID" value="XM_022393058.1"/>
</dbReference>
<evidence type="ECO:0000256" key="1">
    <source>
        <dbReference type="ARBA" id="ARBA00004123"/>
    </source>
</evidence>
<evidence type="ECO:0000259" key="9">
    <source>
        <dbReference type="Pfam" id="PF00899"/>
    </source>
</evidence>
<evidence type="ECO:0000256" key="8">
    <source>
        <dbReference type="ARBA" id="ARBA00044354"/>
    </source>
</evidence>
<name>A0ABM1SYR0_LIMPO</name>
<evidence type="ECO:0000256" key="2">
    <source>
        <dbReference type="ARBA" id="ARBA00004718"/>
    </source>
</evidence>
<evidence type="ECO:0000256" key="7">
    <source>
        <dbReference type="ARBA" id="ARBA00044187"/>
    </source>
</evidence>
<dbReference type="PRINTS" id="PR01849">
    <property type="entry name" value="UBIQUITINACT"/>
</dbReference>
<accession>A0ABM1SYR0</accession>
<comment type="subcellular location">
    <subcellularLocation>
        <location evidence="1">Nucleus</location>
    </subcellularLocation>
</comment>
<dbReference type="Proteomes" id="UP000694941">
    <property type="component" value="Unplaced"/>
</dbReference>
<evidence type="ECO:0000313" key="10">
    <source>
        <dbReference type="Proteomes" id="UP000694941"/>
    </source>
</evidence>
<sequence length="342" mass="38227">MVENEFTAEEAALYDRQIRLWGLDAQKRLRAAKVLIAGLGGLGAEVTKNLVLAGIHSVTLLDHHNVSELDYTSQFLLSREDLGKNRAESSLSHTQQLNPRVNVVVDKDSIQDKGEEFFKTFDVVCLTGYYSLDVLFFINNTCRKHNIKFYCGGVWGFFGYVFTDLGKQHTFVEEIPVKIEQPVYGESGEPMPKKPRSEEKTTQMVKKTVEFVPLEKALAVKSGKAGVGIDRRTSSIFLLTHVLFRFLSNHKRPPLPQNRTTDTAELIKLRDETLDDLGVDRTRLGDVFLDKTFGELSPICAVVGGVLSQDIIKAVSAKDAPLKNFFLFDGQDGSGVVEHFGR</sequence>
<protein>
    <recommendedName>
        <fullName evidence="7">SUMO-activating enzyme subunit 1</fullName>
    </recommendedName>
    <alternativeName>
        <fullName evidence="8">Ubiquitin-like 1-activating enzyme E1A</fullName>
    </alternativeName>
</protein>
<dbReference type="GeneID" id="106465202"/>
<dbReference type="InterPro" id="IPR045886">
    <property type="entry name" value="ThiF/MoeB/HesA"/>
</dbReference>
<dbReference type="InterPro" id="IPR000011">
    <property type="entry name" value="UBQ/SUMO-activ_enz_E1-like"/>
</dbReference>
<dbReference type="CDD" id="cd01492">
    <property type="entry name" value="Aos1_SUMO"/>
    <property type="match status" value="1"/>
</dbReference>
<dbReference type="Gene3D" id="3.40.50.720">
    <property type="entry name" value="NAD(P)-binding Rossmann-like Domain"/>
    <property type="match status" value="1"/>
</dbReference>
<dbReference type="PANTHER" id="PTHR10953:SF162">
    <property type="entry name" value="SUMO-ACTIVATING ENZYME SUBUNIT 1"/>
    <property type="match status" value="1"/>
</dbReference>
<evidence type="ECO:0000256" key="5">
    <source>
        <dbReference type="ARBA" id="ARBA00023242"/>
    </source>
</evidence>
<comment type="subunit">
    <text evidence="6">Heterodimer of SAE1 and UBA2/SAE2. The heterodimer corresponds to the two domains that are encoded on a single polypeptide chain in ubiquitin-activating enzyme E1. Interacts with UBE2I.</text>
</comment>
<evidence type="ECO:0000256" key="3">
    <source>
        <dbReference type="ARBA" id="ARBA00005673"/>
    </source>
</evidence>
<evidence type="ECO:0000313" key="11">
    <source>
        <dbReference type="RefSeq" id="XP_013780857.1"/>
    </source>
</evidence>
<organism evidence="10 12">
    <name type="scientific">Limulus polyphemus</name>
    <name type="common">Atlantic horseshoe crab</name>
    <dbReference type="NCBI Taxonomy" id="6850"/>
    <lineage>
        <taxon>Eukaryota</taxon>
        <taxon>Metazoa</taxon>
        <taxon>Ecdysozoa</taxon>
        <taxon>Arthropoda</taxon>
        <taxon>Chelicerata</taxon>
        <taxon>Merostomata</taxon>
        <taxon>Xiphosura</taxon>
        <taxon>Limulidae</taxon>
        <taxon>Limulus</taxon>
    </lineage>
</organism>
<dbReference type="InterPro" id="IPR000594">
    <property type="entry name" value="ThiF_NAD_FAD-bd"/>
</dbReference>
<dbReference type="RefSeq" id="XP_013780857.1">
    <property type="nucleotide sequence ID" value="XM_013925403.2"/>
</dbReference>
<comment type="similarity">
    <text evidence="3">Belongs to the ubiquitin-activating E1 family.</text>
</comment>
<evidence type="ECO:0000256" key="4">
    <source>
        <dbReference type="ARBA" id="ARBA00022786"/>
    </source>
</evidence>
<dbReference type="PANTHER" id="PTHR10953">
    <property type="entry name" value="UBIQUITIN-ACTIVATING ENZYME E1"/>
    <property type="match status" value="1"/>
</dbReference>
<evidence type="ECO:0000313" key="12">
    <source>
        <dbReference type="RefSeq" id="XP_022248766.1"/>
    </source>
</evidence>
<keyword evidence="4" id="KW-0833">Ubl conjugation pathway</keyword>
<keyword evidence="5" id="KW-0539">Nucleus</keyword>
<reference evidence="11 12" key="1">
    <citation type="submission" date="2025-05" db="UniProtKB">
        <authorList>
            <consortium name="RefSeq"/>
        </authorList>
    </citation>
    <scope>IDENTIFICATION</scope>
    <source>
        <tissue evidence="11 12">Muscle</tissue>
    </source>
</reference>
<feature type="domain" description="THIF-type NAD/FAD binding fold" evidence="9">
    <location>
        <begin position="14"/>
        <end position="330"/>
    </location>
</feature>
<comment type="pathway">
    <text evidence="2">Protein modification; protein sumoylation.</text>
</comment>